<evidence type="ECO:0000256" key="10">
    <source>
        <dbReference type="SAM" id="Phobius"/>
    </source>
</evidence>
<dbReference type="SUPFAM" id="SSF103481">
    <property type="entry name" value="Multidrug resistance efflux transporter EmrE"/>
    <property type="match status" value="1"/>
</dbReference>
<evidence type="ECO:0000313" key="11">
    <source>
        <dbReference type="EMBL" id="SEA16064.1"/>
    </source>
</evidence>
<evidence type="ECO:0000256" key="1">
    <source>
        <dbReference type="ARBA" id="ARBA00004651"/>
    </source>
</evidence>
<feature type="transmembrane region" description="Helical" evidence="10">
    <location>
        <begin position="29"/>
        <end position="49"/>
    </location>
</feature>
<dbReference type="PANTHER" id="PTHR30561">
    <property type="entry name" value="SMR FAMILY PROTON-DEPENDENT DRUG EFFLUX TRANSPORTER SUGE"/>
    <property type="match status" value="1"/>
</dbReference>
<dbReference type="OrthoDB" id="9808638at2"/>
<gene>
    <name evidence="11" type="ORF">SAMN05216562_2039</name>
</gene>
<dbReference type="GO" id="GO:1990961">
    <property type="term" value="P:xenobiotic detoxification by transmembrane export across the plasma membrane"/>
    <property type="evidence" value="ECO:0007669"/>
    <property type="project" value="UniProtKB-ARBA"/>
</dbReference>
<keyword evidence="2" id="KW-0813">Transport</keyword>
<dbReference type="GO" id="GO:0005886">
    <property type="term" value="C:plasma membrane"/>
    <property type="evidence" value="ECO:0007669"/>
    <property type="project" value="UniProtKB-SubCell"/>
</dbReference>
<keyword evidence="4 9" id="KW-0812">Transmembrane</keyword>
<evidence type="ECO:0000256" key="7">
    <source>
        <dbReference type="ARBA" id="ARBA00038151"/>
    </source>
</evidence>
<dbReference type="GO" id="GO:0022857">
    <property type="term" value="F:transmembrane transporter activity"/>
    <property type="evidence" value="ECO:0007669"/>
    <property type="project" value="InterPro"/>
</dbReference>
<keyword evidence="6 10" id="KW-0472">Membrane</keyword>
<organism evidence="11 12">
    <name type="scientific">Microbulbifer marinus</name>
    <dbReference type="NCBI Taxonomy" id="658218"/>
    <lineage>
        <taxon>Bacteria</taxon>
        <taxon>Pseudomonadati</taxon>
        <taxon>Pseudomonadota</taxon>
        <taxon>Gammaproteobacteria</taxon>
        <taxon>Cellvibrionales</taxon>
        <taxon>Microbulbiferaceae</taxon>
        <taxon>Microbulbifer</taxon>
    </lineage>
</organism>
<dbReference type="InterPro" id="IPR045324">
    <property type="entry name" value="Small_multidrug_res"/>
</dbReference>
<feature type="transmembrane region" description="Helical" evidence="10">
    <location>
        <begin position="61"/>
        <end position="80"/>
    </location>
</feature>
<dbReference type="Gene3D" id="1.10.3730.20">
    <property type="match status" value="1"/>
</dbReference>
<keyword evidence="3" id="KW-1003">Cell membrane</keyword>
<name>A0A1H3YYC4_9GAMM</name>
<reference evidence="12" key="1">
    <citation type="submission" date="2016-10" db="EMBL/GenBank/DDBJ databases">
        <authorList>
            <person name="Varghese N."/>
            <person name="Submissions S."/>
        </authorList>
    </citation>
    <scope>NUCLEOTIDE SEQUENCE [LARGE SCALE GENOMIC DNA]</scope>
    <source>
        <strain evidence="12">CGMCC 1.10657</strain>
    </source>
</reference>
<evidence type="ECO:0000256" key="6">
    <source>
        <dbReference type="ARBA" id="ARBA00023136"/>
    </source>
</evidence>
<evidence type="ECO:0000256" key="4">
    <source>
        <dbReference type="ARBA" id="ARBA00022692"/>
    </source>
</evidence>
<evidence type="ECO:0000256" key="9">
    <source>
        <dbReference type="RuleBase" id="RU003942"/>
    </source>
</evidence>
<protein>
    <recommendedName>
        <fullName evidence="8">Guanidinium exporter</fullName>
    </recommendedName>
</protein>
<comment type="subcellular location">
    <subcellularLocation>
        <location evidence="1 9">Cell membrane</location>
        <topology evidence="1 9">Multi-pass membrane protein</topology>
    </subcellularLocation>
</comment>
<dbReference type="InterPro" id="IPR000390">
    <property type="entry name" value="Small_drug/metabolite_transptr"/>
</dbReference>
<proteinExistence type="inferred from homology"/>
<dbReference type="Pfam" id="PF00893">
    <property type="entry name" value="Multi_Drug_Res"/>
    <property type="match status" value="1"/>
</dbReference>
<keyword evidence="12" id="KW-1185">Reference proteome</keyword>
<keyword evidence="5 10" id="KW-1133">Transmembrane helix</keyword>
<evidence type="ECO:0000256" key="5">
    <source>
        <dbReference type="ARBA" id="ARBA00022989"/>
    </source>
</evidence>
<dbReference type="PANTHER" id="PTHR30561:SF0">
    <property type="entry name" value="GUANIDINIUM EXPORTER"/>
    <property type="match status" value="1"/>
</dbReference>
<evidence type="ECO:0000256" key="8">
    <source>
        <dbReference type="ARBA" id="ARBA00039168"/>
    </source>
</evidence>
<accession>A0A1H3YYC4</accession>
<dbReference type="AlphaFoldDB" id="A0A1H3YYC4"/>
<dbReference type="InterPro" id="IPR037185">
    <property type="entry name" value="EmrE-like"/>
</dbReference>
<dbReference type="Proteomes" id="UP000198658">
    <property type="component" value="Unassembled WGS sequence"/>
</dbReference>
<dbReference type="RefSeq" id="WP_091387844.1">
    <property type="nucleotide sequence ID" value="NZ_FNQO01000002.1"/>
</dbReference>
<dbReference type="FunFam" id="1.10.3730.20:FF:000001">
    <property type="entry name" value="Quaternary ammonium compound resistance transporter SugE"/>
    <property type="match status" value="1"/>
</dbReference>
<feature type="transmembrane region" description="Helical" evidence="10">
    <location>
        <begin position="86"/>
        <end position="105"/>
    </location>
</feature>
<dbReference type="EMBL" id="FNQO01000002">
    <property type="protein sequence ID" value="SEA16064.1"/>
    <property type="molecule type" value="Genomic_DNA"/>
</dbReference>
<dbReference type="NCBIfam" id="NF008512">
    <property type="entry name" value="PRK11431.1"/>
    <property type="match status" value="1"/>
</dbReference>
<evidence type="ECO:0000313" key="12">
    <source>
        <dbReference type="Proteomes" id="UP000198658"/>
    </source>
</evidence>
<dbReference type="STRING" id="658218.SAMN05216562_2039"/>
<sequence length="108" mass="11332">MTSPWFLLFIAGLLEIAWAVGLKYTQGFTRPLASTLTVLAMIASFYFLAQALKVIPVGTGYAVWTGIGAVGTAILGIVLFAESTALPRLFCIGLIIAGIIGLKLTSPA</sequence>
<evidence type="ECO:0000256" key="2">
    <source>
        <dbReference type="ARBA" id="ARBA00022448"/>
    </source>
</evidence>
<evidence type="ECO:0000256" key="3">
    <source>
        <dbReference type="ARBA" id="ARBA00022475"/>
    </source>
</evidence>
<comment type="similarity">
    <text evidence="7">Belongs to the drug/metabolite transporter (DMT) superfamily. Small multidrug resistance (SMR) (TC 2.A.7.1) family. Gdx/SugE subfamily.</text>
</comment>